<dbReference type="InterPro" id="IPR045931">
    <property type="entry name" value="DUF6350"/>
</dbReference>
<protein>
    <submittedName>
        <fullName evidence="2">DUF6350 family protein</fullName>
    </submittedName>
</protein>
<feature type="transmembrane region" description="Helical" evidence="1">
    <location>
        <begin position="157"/>
        <end position="181"/>
    </location>
</feature>
<evidence type="ECO:0000313" key="3">
    <source>
        <dbReference type="Proteomes" id="UP001268542"/>
    </source>
</evidence>
<evidence type="ECO:0000313" key="2">
    <source>
        <dbReference type="EMBL" id="MDT9592776.1"/>
    </source>
</evidence>
<feature type="transmembrane region" description="Helical" evidence="1">
    <location>
        <begin position="379"/>
        <end position="401"/>
    </location>
</feature>
<comment type="caution">
    <text evidence="2">The sequence shown here is derived from an EMBL/GenBank/DDBJ whole genome shotgun (WGS) entry which is preliminary data.</text>
</comment>
<organism evidence="2 3">
    <name type="scientific">Nocardioides imazamoxiresistens</name>
    <dbReference type="NCBI Taxonomy" id="3231893"/>
    <lineage>
        <taxon>Bacteria</taxon>
        <taxon>Bacillati</taxon>
        <taxon>Actinomycetota</taxon>
        <taxon>Actinomycetes</taxon>
        <taxon>Propionibacteriales</taxon>
        <taxon>Nocardioidaceae</taxon>
        <taxon>Nocardioides</taxon>
    </lineage>
</organism>
<keyword evidence="1" id="KW-0812">Transmembrane</keyword>
<name>A0ABU3PV67_9ACTN</name>
<gene>
    <name evidence="2" type="ORF">RDV89_06840</name>
</gene>
<keyword evidence="1" id="KW-1133">Transmembrane helix</keyword>
<keyword evidence="1" id="KW-0472">Membrane</keyword>
<feature type="transmembrane region" description="Helical" evidence="1">
    <location>
        <begin position="245"/>
        <end position="268"/>
    </location>
</feature>
<keyword evidence="3" id="KW-1185">Reference proteome</keyword>
<evidence type="ECO:0000256" key="1">
    <source>
        <dbReference type="SAM" id="Phobius"/>
    </source>
</evidence>
<feature type="transmembrane region" description="Helical" evidence="1">
    <location>
        <begin position="275"/>
        <end position="295"/>
    </location>
</feature>
<dbReference type="EMBL" id="JAVYII010000002">
    <property type="protein sequence ID" value="MDT9592776.1"/>
    <property type="molecule type" value="Genomic_DNA"/>
</dbReference>
<reference evidence="2 3" key="1">
    <citation type="submission" date="2023-08" db="EMBL/GenBank/DDBJ databases">
        <title>Nocardioides seae sp. nov., a bacterium isolated from a soil.</title>
        <authorList>
            <person name="Wang X."/>
        </authorList>
    </citation>
    <scope>NUCLEOTIDE SEQUENCE [LARGE SCALE GENOMIC DNA]</scope>
    <source>
        <strain evidence="2 3">YZH12</strain>
    </source>
</reference>
<feature type="transmembrane region" description="Helical" evidence="1">
    <location>
        <begin position="127"/>
        <end position="151"/>
    </location>
</feature>
<dbReference type="Proteomes" id="UP001268542">
    <property type="component" value="Unassembled WGS sequence"/>
</dbReference>
<dbReference type="RefSeq" id="WP_315732196.1">
    <property type="nucleotide sequence ID" value="NZ_JAVYII010000002.1"/>
</dbReference>
<dbReference type="Pfam" id="PF19877">
    <property type="entry name" value="DUF6350"/>
    <property type="match status" value="1"/>
</dbReference>
<feature type="transmembrane region" description="Helical" evidence="1">
    <location>
        <begin position="87"/>
        <end position="106"/>
    </location>
</feature>
<feature type="transmembrane region" description="Helical" evidence="1">
    <location>
        <begin position="201"/>
        <end position="225"/>
    </location>
</feature>
<proteinExistence type="predicted"/>
<feature type="transmembrane region" description="Helical" evidence="1">
    <location>
        <begin position="307"/>
        <end position="326"/>
    </location>
</feature>
<accession>A0ABU3PV67</accession>
<sequence>MTSVLPPLRRPGAARPPLGPVAVAALGGAAAAASTLTVALGVGVLGWFLSDAGTHGRPSDGLRVGALGWLTGHGSGVSVQGVPLTTMPLGVTLVIAVVCWRFGLRAGEQVAEHGPDAAGVAAGEKDLVVPTVAGVLTAAYVLVAVLTAVVAGSAGDGVSLVAVVGWSLLLAGGVGGAGVAVGSGRAAEWVLLLPEEVRDTVAAAVALLLAWLALGALVLAAGLALGYSEAASLLSQVETGTGSAVLVVGLALLLVPNAVLFGGAYALGPGFSVGAGTLVTPSAVALGPLPLFPLLAGVPGGPLPGAAADAALALPFVLAAVVTVLVHRRRPTLRWEVALARSAASGVLAGIGLAVLARLAGGSAGPGRLEQVGPFVGDVLVHAVVAFTTGAVLAALATTALQRRRADA</sequence>
<feature type="transmembrane region" description="Helical" evidence="1">
    <location>
        <begin position="338"/>
        <end position="359"/>
    </location>
</feature>
<feature type="transmembrane region" description="Helical" evidence="1">
    <location>
        <begin position="21"/>
        <end position="49"/>
    </location>
</feature>